<evidence type="ECO:0000313" key="17">
    <source>
        <dbReference type="Proteomes" id="UP000095200"/>
    </source>
</evidence>
<comment type="catalytic activity">
    <reaction evidence="13">
        <text>2 D-alanine + ATP = D-alanyl-D-alanine + ADP + phosphate + H(+)</text>
        <dbReference type="Rhea" id="RHEA:11224"/>
        <dbReference type="ChEBI" id="CHEBI:15378"/>
        <dbReference type="ChEBI" id="CHEBI:30616"/>
        <dbReference type="ChEBI" id="CHEBI:43474"/>
        <dbReference type="ChEBI" id="CHEBI:57416"/>
        <dbReference type="ChEBI" id="CHEBI:57822"/>
        <dbReference type="ChEBI" id="CHEBI:456216"/>
        <dbReference type="EC" id="6.3.2.4"/>
    </reaction>
</comment>
<organism evidence="16 17">
    <name type="scientific">Desulfoplanes formicivorans</name>
    <dbReference type="NCBI Taxonomy" id="1592317"/>
    <lineage>
        <taxon>Bacteria</taxon>
        <taxon>Pseudomonadati</taxon>
        <taxon>Thermodesulfobacteriota</taxon>
        <taxon>Desulfovibrionia</taxon>
        <taxon>Desulfovibrionales</taxon>
        <taxon>Desulfoplanaceae</taxon>
        <taxon>Desulfoplanes</taxon>
    </lineage>
</organism>
<keyword evidence="17" id="KW-1185">Reference proteome</keyword>
<dbReference type="SUPFAM" id="SSF52440">
    <property type="entry name" value="PreATP-grasp domain"/>
    <property type="match status" value="1"/>
</dbReference>
<dbReference type="InterPro" id="IPR000291">
    <property type="entry name" value="D-Ala_lig_Van_CS"/>
</dbReference>
<keyword evidence="9 14" id="KW-0067">ATP-binding</keyword>
<dbReference type="Proteomes" id="UP000095200">
    <property type="component" value="Unassembled WGS sequence"/>
</dbReference>
<proteinExistence type="inferred from homology"/>
<dbReference type="GO" id="GO:0008716">
    <property type="term" value="F:D-alanine-D-alanine ligase activity"/>
    <property type="evidence" value="ECO:0007669"/>
    <property type="project" value="UniProtKB-EC"/>
</dbReference>
<keyword evidence="6" id="KW-0963">Cytoplasm</keyword>
<evidence type="ECO:0000256" key="8">
    <source>
        <dbReference type="ARBA" id="ARBA00022741"/>
    </source>
</evidence>
<dbReference type="GO" id="GO:0005524">
    <property type="term" value="F:ATP binding"/>
    <property type="evidence" value="ECO:0007669"/>
    <property type="project" value="UniProtKB-UniRule"/>
</dbReference>
<keyword evidence="7 16" id="KW-0436">Ligase</keyword>
<dbReference type="InterPro" id="IPR013815">
    <property type="entry name" value="ATP_grasp_subdomain_1"/>
</dbReference>
<comment type="subcellular location">
    <subcellularLocation>
        <location evidence="3">Cytoplasm</location>
    </subcellularLocation>
</comment>
<dbReference type="GO" id="GO:0005737">
    <property type="term" value="C:cytoplasm"/>
    <property type="evidence" value="ECO:0007669"/>
    <property type="project" value="UniProtKB-SubCell"/>
</dbReference>
<reference evidence="17" key="1">
    <citation type="submission" date="2016-06" db="EMBL/GenBank/DDBJ databases">
        <title>Draft genome sequence of Desulfoplanes formicivorans strain Pf12B.</title>
        <authorList>
            <person name="Watanabe M."/>
            <person name="Kojima H."/>
            <person name="Fukui M."/>
        </authorList>
    </citation>
    <scope>NUCLEOTIDE SEQUENCE [LARGE SCALE GENOMIC DNA]</scope>
    <source>
        <strain evidence="17">Pf12B</strain>
    </source>
</reference>
<dbReference type="Gene3D" id="3.30.470.20">
    <property type="entry name" value="ATP-grasp fold, B domain"/>
    <property type="match status" value="1"/>
</dbReference>
<comment type="caution">
    <text evidence="16">The sequence shown here is derived from an EMBL/GenBank/DDBJ whole genome shotgun (WGS) entry which is preliminary data.</text>
</comment>
<evidence type="ECO:0000256" key="11">
    <source>
        <dbReference type="ARBA" id="ARBA00022984"/>
    </source>
</evidence>
<dbReference type="SUPFAM" id="SSF56059">
    <property type="entry name" value="Glutathione synthetase ATP-binding domain-like"/>
    <property type="match status" value="1"/>
</dbReference>
<evidence type="ECO:0000256" key="6">
    <source>
        <dbReference type="ARBA" id="ARBA00022490"/>
    </source>
</evidence>
<protein>
    <recommendedName>
        <fullName evidence="5">D-alanine--D-alanine ligase</fullName>
        <ecNumber evidence="5">6.3.2.4</ecNumber>
    </recommendedName>
</protein>
<dbReference type="GO" id="GO:0071555">
    <property type="term" value="P:cell wall organization"/>
    <property type="evidence" value="ECO:0007669"/>
    <property type="project" value="UniProtKB-KW"/>
</dbReference>
<comment type="cofactor">
    <cofactor evidence="2">
        <name>Mg(2+)</name>
        <dbReference type="ChEBI" id="CHEBI:18420"/>
    </cofactor>
</comment>
<accession>A0A194AKN6</accession>
<evidence type="ECO:0000256" key="4">
    <source>
        <dbReference type="ARBA" id="ARBA00010871"/>
    </source>
</evidence>
<dbReference type="InterPro" id="IPR011761">
    <property type="entry name" value="ATP-grasp"/>
</dbReference>
<dbReference type="STRING" id="1592317.DPF_2614"/>
<name>A0A194AKN6_9BACT</name>
<evidence type="ECO:0000259" key="15">
    <source>
        <dbReference type="PROSITE" id="PS50975"/>
    </source>
</evidence>
<keyword evidence="11" id="KW-0573">Peptidoglycan synthesis</keyword>
<dbReference type="InterPro" id="IPR011095">
    <property type="entry name" value="Dala_Dala_lig_C"/>
</dbReference>
<evidence type="ECO:0000256" key="7">
    <source>
        <dbReference type="ARBA" id="ARBA00022598"/>
    </source>
</evidence>
<evidence type="ECO:0000256" key="2">
    <source>
        <dbReference type="ARBA" id="ARBA00001946"/>
    </source>
</evidence>
<dbReference type="PROSITE" id="PS50975">
    <property type="entry name" value="ATP_GRASP"/>
    <property type="match status" value="1"/>
</dbReference>
<evidence type="ECO:0000256" key="1">
    <source>
        <dbReference type="ARBA" id="ARBA00001936"/>
    </source>
</evidence>
<sequence length="327" mass="35545">MKVGLTFDLKDAYLARGFTPEDAAEFDSETTVTAIQDILRTHGHKVELIGSVDRLVACLAAGERWDMVFNIAEGVRGRGREAQIPALLDAWNIPYTFSGPDVLALTLNKAWTHAVVRSVGIPTPDFVVVHKGSEVHDLDLDFPLFVKPVAEGTSKGIGPRSLVENGPDLKAACEDILERFAQPALVETYLPGREFTVGILGHHASAQCVGVMEIMSRKDGDRSAYTYGNKMNWQQRVSYALAGDATALAVRDLALKAWKGLGCLDAGRVDVRLDARGAPCFMEVNPLPGLDPDCSDLPILQGLSGGRYEDLIRSIMDSAVLRADKQR</sequence>
<gene>
    <name evidence="16" type="ORF">DPF_2614</name>
</gene>
<dbReference type="InterPro" id="IPR016185">
    <property type="entry name" value="PreATP-grasp_dom_sf"/>
</dbReference>
<evidence type="ECO:0000256" key="13">
    <source>
        <dbReference type="ARBA" id="ARBA00047614"/>
    </source>
</evidence>
<keyword evidence="12" id="KW-0961">Cell wall biogenesis/degradation</keyword>
<dbReference type="PROSITE" id="PS00844">
    <property type="entry name" value="DALA_DALA_LIGASE_2"/>
    <property type="match status" value="1"/>
</dbReference>
<dbReference type="Pfam" id="PF07478">
    <property type="entry name" value="Dala_Dala_lig_C"/>
    <property type="match status" value="1"/>
</dbReference>
<keyword evidence="10" id="KW-0133">Cell shape</keyword>
<dbReference type="AlphaFoldDB" id="A0A194AKN6"/>
<dbReference type="EMBL" id="BDFE01000020">
    <property type="protein sequence ID" value="GAU09878.1"/>
    <property type="molecule type" value="Genomic_DNA"/>
</dbReference>
<dbReference type="GO" id="GO:0008360">
    <property type="term" value="P:regulation of cell shape"/>
    <property type="evidence" value="ECO:0007669"/>
    <property type="project" value="UniProtKB-KW"/>
</dbReference>
<dbReference type="PANTHER" id="PTHR23132">
    <property type="entry name" value="D-ALANINE--D-ALANINE LIGASE"/>
    <property type="match status" value="1"/>
</dbReference>
<dbReference type="GO" id="GO:0009252">
    <property type="term" value="P:peptidoglycan biosynthetic process"/>
    <property type="evidence" value="ECO:0007669"/>
    <property type="project" value="UniProtKB-KW"/>
</dbReference>
<evidence type="ECO:0000256" key="14">
    <source>
        <dbReference type="PROSITE-ProRule" id="PRU00409"/>
    </source>
</evidence>
<evidence type="ECO:0000256" key="5">
    <source>
        <dbReference type="ARBA" id="ARBA00012216"/>
    </source>
</evidence>
<evidence type="ECO:0000256" key="3">
    <source>
        <dbReference type="ARBA" id="ARBA00004496"/>
    </source>
</evidence>
<evidence type="ECO:0000256" key="9">
    <source>
        <dbReference type="ARBA" id="ARBA00022840"/>
    </source>
</evidence>
<evidence type="ECO:0000313" key="16">
    <source>
        <dbReference type="EMBL" id="GAU09878.1"/>
    </source>
</evidence>
<comment type="cofactor">
    <cofactor evidence="1">
        <name>Mn(2+)</name>
        <dbReference type="ChEBI" id="CHEBI:29035"/>
    </cofactor>
</comment>
<evidence type="ECO:0000256" key="10">
    <source>
        <dbReference type="ARBA" id="ARBA00022960"/>
    </source>
</evidence>
<feature type="domain" description="ATP-grasp" evidence="15">
    <location>
        <begin position="113"/>
        <end position="317"/>
    </location>
</feature>
<dbReference type="GO" id="GO:0046872">
    <property type="term" value="F:metal ion binding"/>
    <property type="evidence" value="ECO:0007669"/>
    <property type="project" value="InterPro"/>
</dbReference>
<keyword evidence="8 14" id="KW-0547">Nucleotide-binding</keyword>
<dbReference type="Gene3D" id="3.30.1490.20">
    <property type="entry name" value="ATP-grasp fold, A domain"/>
    <property type="match status" value="1"/>
</dbReference>
<dbReference type="PANTHER" id="PTHR23132:SF23">
    <property type="entry name" value="D-ALANINE--D-ALANINE LIGASE B"/>
    <property type="match status" value="1"/>
</dbReference>
<dbReference type="RefSeq" id="WP_069860103.1">
    <property type="nucleotide sequence ID" value="NZ_BDFE01000020.1"/>
</dbReference>
<evidence type="ECO:0000256" key="12">
    <source>
        <dbReference type="ARBA" id="ARBA00023316"/>
    </source>
</evidence>
<comment type="similarity">
    <text evidence="4">Belongs to the D-alanine--D-alanine ligase family.</text>
</comment>
<dbReference type="EC" id="6.3.2.4" evidence="5"/>
<dbReference type="OrthoDB" id="9813261at2"/>